<dbReference type="Pfam" id="PF01547">
    <property type="entry name" value="SBP_bac_1"/>
    <property type="match status" value="1"/>
</dbReference>
<evidence type="ECO:0000313" key="4">
    <source>
        <dbReference type="Proteomes" id="UP000683246"/>
    </source>
</evidence>
<reference evidence="3" key="1">
    <citation type="submission" date="2020-07" db="EMBL/GenBank/DDBJ databases">
        <title>Vallitalea pronyensis genome.</title>
        <authorList>
            <person name="Postec A."/>
        </authorList>
    </citation>
    <scope>NUCLEOTIDE SEQUENCE</scope>
    <source>
        <strain evidence="3">FatNI3</strain>
    </source>
</reference>
<dbReference type="EMBL" id="CP058649">
    <property type="protein sequence ID" value="QUI22211.1"/>
    <property type="molecule type" value="Genomic_DNA"/>
</dbReference>
<dbReference type="PROSITE" id="PS51257">
    <property type="entry name" value="PROKAR_LIPOPROTEIN"/>
    <property type="match status" value="1"/>
</dbReference>
<dbReference type="AlphaFoldDB" id="A0A8J8SG39"/>
<dbReference type="KEGG" id="vpy:HZI73_07845"/>
<dbReference type="PANTHER" id="PTHR43649">
    <property type="entry name" value="ARABINOSE-BINDING PROTEIN-RELATED"/>
    <property type="match status" value="1"/>
</dbReference>
<protein>
    <submittedName>
        <fullName evidence="3">Extracellular solute-binding protein</fullName>
    </submittedName>
</protein>
<accession>A0A8J8SG39</accession>
<feature type="region of interest" description="Disordered" evidence="1">
    <location>
        <begin position="25"/>
        <end position="52"/>
    </location>
</feature>
<dbReference type="Gene3D" id="3.40.190.10">
    <property type="entry name" value="Periplasmic binding protein-like II"/>
    <property type="match status" value="1"/>
</dbReference>
<gene>
    <name evidence="3" type="ORF">HZI73_07845</name>
</gene>
<name>A0A8J8SG39_9FIRM</name>
<keyword evidence="4" id="KW-1185">Reference proteome</keyword>
<feature type="compositionally biased region" description="Polar residues" evidence="1">
    <location>
        <begin position="35"/>
        <end position="48"/>
    </location>
</feature>
<feature type="chain" id="PRO_5035146732" evidence="2">
    <location>
        <begin position="23"/>
        <end position="461"/>
    </location>
</feature>
<dbReference type="InterPro" id="IPR006059">
    <property type="entry name" value="SBP"/>
</dbReference>
<organism evidence="3 4">
    <name type="scientific">Vallitalea pronyensis</name>
    <dbReference type="NCBI Taxonomy" id="1348613"/>
    <lineage>
        <taxon>Bacteria</taxon>
        <taxon>Bacillati</taxon>
        <taxon>Bacillota</taxon>
        <taxon>Clostridia</taxon>
        <taxon>Lachnospirales</taxon>
        <taxon>Vallitaleaceae</taxon>
        <taxon>Vallitalea</taxon>
    </lineage>
</organism>
<dbReference type="SUPFAM" id="SSF53850">
    <property type="entry name" value="Periplasmic binding protein-like II"/>
    <property type="match status" value="1"/>
</dbReference>
<evidence type="ECO:0000313" key="3">
    <source>
        <dbReference type="EMBL" id="QUI22211.1"/>
    </source>
</evidence>
<dbReference type="RefSeq" id="WP_212697694.1">
    <property type="nucleotide sequence ID" value="NZ_CP058649.1"/>
</dbReference>
<evidence type="ECO:0000256" key="1">
    <source>
        <dbReference type="SAM" id="MobiDB-lite"/>
    </source>
</evidence>
<evidence type="ECO:0000256" key="2">
    <source>
        <dbReference type="SAM" id="SignalP"/>
    </source>
</evidence>
<keyword evidence="2" id="KW-0732">Signal</keyword>
<dbReference type="PANTHER" id="PTHR43649:SF12">
    <property type="entry name" value="DIACETYLCHITOBIOSE BINDING PROTEIN DASA"/>
    <property type="match status" value="1"/>
</dbReference>
<feature type="compositionally biased region" description="Basic and acidic residues" evidence="1">
    <location>
        <begin position="25"/>
        <end position="34"/>
    </location>
</feature>
<feature type="signal peptide" evidence="2">
    <location>
        <begin position="1"/>
        <end position="22"/>
    </location>
</feature>
<dbReference type="InterPro" id="IPR050490">
    <property type="entry name" value="Bact_solute-bd_prot1"/>
</dbReference>
<sequence length="461" mass="51043">MKKICSIILVLTMVLGILTACGQDDSKKTNDGTKDQGTASNNDANANKKTAEKEREKLIISLDKMPEDVKLARAIEEVQEMEKYSHVDFEIHGKEADFLTTMPITVAGGEQRDLVAVAQPILQQQWADAGTIQPLTKMIESLGLDFEKEFGPYAANAMNNGEYYTIPHNITKWALYYNKKIFDEAGIPYPDPKVPMTWDDYRALAKQLTSGEGAEKKYGALYLTWPMFWYGEAIMTLGGGQHFYNEEGLSNIEDPAFAHALQKTFDMMHVDKSIPTHADVVISKTKPTAFMNGQYGMAVQGGWILSWAADKENYPRDFEIGIAPMPVDEGTTPKTWGIVNGFAIAQTSANPELALEVGMDLSRLSAQYAMAAPEANQTVEQNLLYTGMGDKLGAEGMTTEVLLDIFANPETAFLTEKVTGANAPTYEKVINEEVEKFLVEEQDLDTTINNIKARGDKKILD</sequence>
<dbReference type="Proteomes" id="UP000683246">
    <property type="component" value="Chromosome"/>
</dbReference>
<proteinExistence type="predicted"/>